<dbReference type="Gene3D" id="3.30.1120.90">
    <property type="entry name" value="Nucleosome assembly protein"/>
    <property type="match status" value="1"/>
</dbReference>
<dbReference type="InterPro" id="IPR037231">
    <property type="entry name" value="NAP-like_sf"/>
</dbReference>
<evidence type="ECO:0000313" key="6">
    <source>
        <dbReference type="Proteomes" id="UP000327013"/>
    </source>
</evidence>
<dbReference type="GO" id="GO:0006334">
    <property type="term" value="P:nucleosome assembly"/>
    <property type="evidence" value="ECO:0007669"/>
    <property type="project" value="InterPro"/>
</dbReference>
<keyword evidence="2" id="KW-0143">Chaperone</keyword>
<name>A0A5N6KYV4_9ROSI</name>
<evidence type="ECO:0008006" key="7">
    <source>
        <dbReference type="Google" id="ProtNLM"/>
    </source>
</evidence>
<dbReference type="InterPro" id="IPR002164">
    <property type="entry name" value="NAP_family"/>
</dbReference>
<reference evidence="5 6" key="1">
    <citation type="submission" date="2019-06" db="EMBL/GenBank/DDBJ databases">
        <title>A chromosomal-level reference genome of Carpinus fangiana (Coryloideae, Betulaceae).</title>
        <authorList>
            <person name="Yang X."/>
            <person name="Wang Z."/>
            <person name="Zhang L."/>
            <person name="Hao G."/>
            <person name="Liu J."/>
            <person name="Yang Y."/>
        </authorList>
    </citation>
    <scope>NUCLEOTIDE SEQUENCE [LARGE SCALE GENOMIC DNA]</scope>
    <source>
        <strain evidence="5">Cfa_2016G</strain>
        <tissue evidence="5">Leaf</tissue>
    </source>
</reference>
<feature type="region of interest" description="Disordered" evidence="4">
    <location>
        <begin position="246"/>
        <end position="282"/>
    </location>
</feature>
<protein>
    <recommendedName>
        <fullName evidence="7">Nucleosome assembly protein</fullName>
    </recommendedName>
</protein>
<feature type="compositionally biased region" description="Acidic residues" evidence="4">
    <location>
        <begin position="319"/>
        <end position="351"/>
    </location>
</feature>
<evidence type="ECO:0000256" key="1">
    <source>
        <dbReference type="ARBA" id="ARBA00009947"/>
    </source>
</evidence>
<dbReference type="GO" id="GO:0005634">
    <property type="term" value="C:nucleus"/>
    <property type="evidence" value="ECO:0007669"/>
    <property type="project" value="InterPro"/>
</dbReference>
<dbReference type="EMBL" id="VIBQ01000017">
    <property type="protein sequence ID" value="KAB8360891.1"/>
    <property type="molecule type" value="Genomic_DNA"/>
</dbReference>
<evidence type="ECO:0000313" key="5">
    <source>
        <dbReference type="EMBL" id="KAB8360891.1"/>
    </source>
</evidence>
<comment type="similarity">
    <text evidence="1 3">Belongs to the nucleosome assembly protein (NAP) family.</text>
</comment>
<dbReference type="Proteomes" id="UP000327013">
    <property type="component" value="Unassembled WGS sequence"/>
</dbReference>
<dbReference type="SUPFAM" id="SSF143113">
    <property type="entry name" value="NAP-like"/>
    <property type="match status" value="1"/>
</dbReference>
<dbReference type="OrthoDB" id="27325at2759"/>
<evidence type="ECO:0000256" key="3">
    <source>
        <dbReference type="RuleBase" id="RU003876"/>
    </source>
</evidence>
<feature type="compositionally biased region" description="Acidic residues" evidence="4">
    <location>
        <begin position="265"/>
        <end position="282"/>
    </location>
</feature>
<feature type="compositionally biased region" description="Basic residues" evidence="4">
    <location>
        <begin position="355"/>
        <end position="365"/>
    </location>
</feature>
<feature type="region of interest" description="Disordered" evidence="4">
    <location>
        <begin position="318"/>
        <end position="365"/>
    </location>
</feature>
<evidence type="ECO:0000256" key="2">
    <source>
        <dbReference type="ARBA" id="ARBA00023186"/>
    </source>
</evidence>
<dbReference type="GO" id="GO:0042393">
    <property type="term" value="F:histone binding"/>
    <property type="evidence" value="ECO:0007669"/>
    <property type="project" value="UniProtKB-ARBA"/>
</dbReference>
<keyword evidence="6" id="KW-1185">Reference proteome</keyword>
<dbReference type="GO" id="GO:0000724">
    <property type="term" value="P:double-strand break repair via homologous recombination"/>
    <property type="evidence" value="ECO:0007669"/>
    <property type="project" value="UniProtKB-ARBA"/>
</dbReference>
<comment type="caution">
    <text evidence="5">The sequence shown here is derived from an EMBL/GenBank/DDBJ whole genome shotgun (WGS) entry which is preliminary data.</text>
</comment>
<dbReference type="AlphaFoldDB" id="A0A5N6KYV4"/>
<dbReference type="Pfam" id="PF00956">
    <property type="entry name" value="NAP"/>
    <property type="match status" value="1"/>
</dbReference>
<gene>
    <name evidence="5" type="ORF">FH972_024624</name>
</gene>
<sequence>MAPPQDKPAMDEAEEKITYERLSELECMFDDVDTEMLAKQYLLATPVHKKLAAIVPKIPAFWALVFEQSPPEIDTYIQPSDSAVLAAALKSIHVERFEIPATAKPTDTGVQAFGEPRSFKITFTFGENEWFSDTTLEKKFYYRYAKDGFQGHISEPVKINWKPGKDLTDGMTDLAGKFYAAQLKHVQANGGKWGVYGKTKKNALPTIELPEFEEIKKRVDDSTEGSQSFFTWFGYRGKFISEEENKAARAEEAERRAKVQRGEPLDDSDEEDDEMDEDGDEFDMDYADSEVFFNGEDFGVCIAEELWPNAIQLFMQAQEADDLSEADFEDEDMDDMMEEDDDEDDDDDEEEAPKAKAKASKPKRK</sequence>
<evidence type="ECO:0000256" key="4">
    <source>
        <dbReference type="SAM" id="MobiDB-lite"/>
    </source>
</evidence>
<organism evidence="5 6">
    <name type="scientific">Carpinus fangiana</name>
    <dbReference type="NCBI Taxonomy" id="176857"/>
    <lineage>
        <taxon>Eukaryota</taxon>
        <taxon>Viridiplantae</taxon>
        <taxon>Streptophyta</taxon>
        <taxon>Embryophyta</taxon>
        <taxon>Tracheophyta</taxon>
        <taxon>Spermatophyta</taxon>
        <taxon>Magnoliopsida</taxon>
        <taxon>eudicotyledons</taxon>
        <taxon>Gunneridae</taxon>
        <taxon>Pentapetalae</taxon>
        <taxon>rosids</taxon>
        <taxon>fabids</taxon>
        <taxon>Fagales</taxon>
        <taxon>Betulaceae</taxon>
        <taxon>Carpinus</taxon>
    </lineage>
</organism>
<proteinExistence type="inferred from homology"/>
<accession>A0A5N6KYV4</accession>
<dbReference type="PANTHER" id="PTHR11875">
    <property type="entry name" value="TESTIS-SPECIFIC Y-ENCODED PROTEIN"/>
    <property type="match status" value="1"/>
</dbReference>
<feature type="compositionally biased region" description="Basic and acidic residues" evidence="4">
    <location>
        <begin position="246"/>
        <end position="264"/>
    </location>
</feature>